<proteinExistence type="predicted"/>
<protein>
    <recommendedName>
        <fullName evidence="4">DUF4340 domain-containing protein</fullName>
    </recommendedName>
</protein>
<keyword evidence="3" id="KW-1185">Reference proteome</keyword>
<name>A0ABW2PN63_9BACL</name>
<dbReference type="RefSeq" id="WP_214790375.1">
    <property type="nucleotide sequence ID" value="NZ_JANIEL010000034.1"/>
</dbReference>
<evidence type="ECO:0000256" key="1">
    <source>
        <dbReference type="SAM" id="Phobius"/>
    </source>
</evidence>
<keyword evidence="1" id="KW-0472">Membrane</keyword>
<organism evidence="2 3">
    <name type="scientific">Exiguobacterium aestuarii</name>
    <dbReference type="NCBI Taxonomy" id="273527"/>
    <lineage>
        <taxon>Bacteria</taxon>
        <taxon>Bacillati</taxon>
        <taxon>Bacillota</taxon>
        <taxon>Bacilli</taxon>
        <taxon>Bacillales</taxon>
        <taxon>Bacillales Family XII. Incertae Sedis</taxon>
        <taxon>Exiguobacterium</taxon>
    </lineage>
</organism>
<reference evidence="3" key="1">
    <citation type="journal article" date="2019" name="Int. J. Syst. Evol. Microbiol.">
        <title>The Global Catalogue of Microorganisms (GCM) 10K type strain sequencing project: providing services to taxonomists for standard genome sequencing and annotation.</title>
        <authorList>
            <consortium name="The Broad Institute Genomics Platform"/>
            <consortium name="The Broad Institute Genome Sequencing Center for Infectious Disease"/>
            <person name="Wu L."/>
            <person name="Ma J."/>
        </authorList>
    </citation>
    <scope>NUCLEOTIDE SEQUENCE [LARGE SCALE GENOMIC DNA]</scope>
    <source>
        <strain evidence="3">CCUG 55590</strain>
    </source>
</reference>
<dbReference type="EMBL" id="JBHTCE010000002">
    <property type="protein sequence ID" value="MFC7390864.1"/>
    <property type="molecule type" value="Genomic_DNA"/>
</dbReference>
<evidence type="ECO:0000313" key="2">
    <source>
        <dbReference type="EMBL" id="MFC7390864.1"/>
    </source>
</evidence>
<evidence type="ECO:0008006" key="4">
    <source>
        <dbReference type="Google" id="ProtNLM"/>
    </source>
</evidence>
<comment type="caution">
    <text evidence="2">The sequence shown here is derived from an EMBL/GenBank/DDBJ whole genome shotgun (WGS) entry which is preliminary data.</text>
</comment>
<evidence type="ECO:0000313" key="3">
    <source>
        <dbReference type="Proteomes" id="UP001596439"/>
    </source>
</evidence>
<keyword evidence="1" id="KW-0812">Transmembrane</keyword>
<gene>
    <name evidence="2" type="ORF">ACFQO8_11980</name>
</gene>
<feature type="transmembrane region" description="Helical" evidence="1">
    <location>
        <begin position="6"/>
        <end position="25"/>
    </location>
</feature>
<accession>A0ABW2PN63</accession>
<sequence length="178" mass="20648">MKKVMYLIGGVFVVSFGWWGLGWFMTYEPTPSKAEVENLVRHFALEEFGDVEGDYFESPKNYAYFTDNHLYVVDRLENPMQSYVVIDRGKPVPLLAQDDVQRILDDYATETLAPEDLEVTTMHEVTVLVAGSPPYTEQLFKVTVSYDDKKHLSFVSPDQLDRHRLNFFTDGYEMFSDF</sequence>
<dbReference type="Proteomes" id="UP001596439">
    <property type="component" value="Unassembled WGS sequence"/>
</dbReference>
<keyword evidence="1" id="KW-1133">Transmembrane helix</keyword>